<dbReference type="AlphaFoldDB" id="A0AAV4BKE6"/>
<protein>
    <submittedName>
        <fullName evidence="1">Uncharacterized protein</fullName>
    </submittedName>
</protein>
<accession>A0AAV4BKE6</accession>
<evidence type="ECO:0000313" key="2">
    <source>
        <dbReference type="Proteomes" id="UP000735302"/>
    </source>
</evidence>
<name>A0AAV4BKE6_9GAST</name>
<comment type="caution">
    <text evidence="1">The sequence shown here is derived from an EMBL/GenBank/DDBJ whole genome shotgun (WGS) entry which is preliminary data.</text>
</comment>
<evidence type="ECO:0000313" key="1">
    <source>
        <dbReference type="EMBL" id="GFO18794.1"/>
    </source>
</evidence>
<keyword evidence="2" id="KW-1185">Reference proteome</keyword>
<proteinExistence type="predicted"/>
<sequence length="99" mass="11059">MDFSLTVRQSFPCQQPSEANIDIHVYFGVIMGGTTPDPKHNAGRRSPAECVDHGFLRALDTAGAQKPVSIEVTLICTLTRLDTYYKSLQEQKIFHVVHL</sequence>
<dbReference type="Proteomes" id="UP000735302">
    <property type="component" value="Unassembled WGS sequence"/>
</dbReference>
<reference evidence="1 2" key="1">
    <citation type="journal article" date="2021" name="Elife">
        <title>Chloroplast acquisition without the gene transfer in kleptoplastic sea slugs, Plakobranchus ocellatus.</title>
        <authorList>
            <person name="Maeda T."/>
            <person name="Takahashi S."/>
            <person name="Yoshida T."/>
            <person name="Shimamura S."/>
            <person name="Takaki Y."/>
            <person name="Nagai Y."/>
            <person name="Toyoda A."/>
            <person name="Suzuki Y."/>
            <person name="Arimoto A."/>
            <person name="Ishii H."/>
            <person name="Satoh N."/>
            <person name="Nishiyama T."/>
            <person name="Hasebe M."/>
            <person name="Maruyama T."/>
            <person name="Minagawa J."/>
            <person name="Obokata J."/>
            <person name="Shigenobu S."/>
        </authorList>
    </citation>
    <scope>NUCLEOTIDE SEQUENCE [LARGE SCALE GENOMIC DNA]</scope>
</reference>
<gene>
    <name evidence="1" type="ORF">PoB_004529900</name>
</gene>
<dbReference type="EMBL" id="BLXT01004995">
    <property type="protein sequence ID" value="GFO18794.1"/>
    <property type="molecule type" value="Genomic_DNA"/>
</dbReference>
<organism evidence="1 2">
    <name type="scientific">Plakobranchus ocellatus</name>
    <dbReference type="NCBI Taxonomy" id="259542"/>
    <lineage>
        <taxon>Eukaryota</taxon>
        <taxon>Metazoa</taxon>
        <taxon>Spiralia</taxon>
        <taxon>Lophotrochozoa</taxon>
        <taxon>Mollusca</taxon>
        <taxon>Gastropoda</taxon>
        <taxon>Heterobranchia</taxon>
        <taxon>Euthyneura</taxon>
        <taxon>Panpulmonata</taxon>
        <taxon>Sacoglossa</taxon>
        <taxon>Placobranchoidea</taxon>
        <taxon>Plakobranchidae</taxon>
        <taxon>Plakobranchus</taxon>
    </lineage>
</organism>